<name>A0A9W4TZY6_9ASCO</name>
<evidence type="ECO:0000256" key="4">
    <source>
        <dbReference type="ARBA" id="ARBA00023128"/>
    </source>
</evidence>
<dbReference type="OrthoDB" id="413313at2759"/>
<evidence type="ECO:0000256" key="3">
    <source>
        <dbReference type="ARBA" id="ARBA00022989"/>
    </source>
</evidence>
<evidence type="ECO:0000256" key="5">
    <source>
        <dbReference type="ARBA" id="ARBA00023136"/>
    </source>
</evidence>
<dbReference type="PANTHER" id="PTHR28234">
    <property type="entry name" value="NUCLEAR CONTROL OF ATPASE PROTEIN 2"/>
    <property type="match status" value="1"/>
</dbReference>
<evidence type="ECO:0000256" key="1">
    <source>
        <dbReference type="ARBA" id="ARBA00004225"/>
    </source>
</evidence>
<keyword evidence="7" id="KW-1185">Reference proteome</keyword>
<keyword evidence="4" id="KW-0496">Mitochondrion</keyword>
<gene>
    <name evidence="6" type="ORF">CANVERA_P3368</name>
</gene>
<accession>A0A9W4TZY6</accession>
<evidence type="ECO:0008006" key="8">
    <source>
        <dbReference type="Google" id="ProtNLM"/>
    </source>
</evidence>
<dbReference type="InterPro" id="IPR013946">
    <property type="entry name" value="NCA2-like"/>
</dbReference>
<proteinExistence type="predicted"/>
<evidence type="ECO:0000313" key="7">
    <source>
        <dbReference type="Proteomes" id="UP001152885"/>
    </source>
</evidence>
<protein>
    <recommendedName>
        <fullName evidence="8">Nuclear control of ATPase protein 2</fullName>
    </recommendedName>
</protein>
<dbReference type="GO" id="GO:0005741">
    <property type="term" value="C:mitochondrial outer membrane"/>
    <property type="evidence" value="ECO:0007669"/>
    <property type="project" value="TreeGrafter"/>
</dbReference>
<evidence type="ECO:0000256" key="2">
    <source>
        <dbReference type="ARBA" id="ARBA00022692"/>
    </source>
</evidence>
<keyword evidence="3" id="KW-1133">Transmembrane helix</keyword>
<dbReference type="EMBL" id="CANTUO010000003">
    <property type="protein sequence ID" value="CAI5758856.1"/>
    <property type="molecule type" value="Genomic_DNA"/>
</dbReference>
<organism evidence="6 7">
    <name type="scientific">Candida verbasci</name>
    <dbReference type="NCBI Taxonomy" id="1227364"/>
    <lineage>
        <taxon>Eukaryota</taxon>
        <taxon>Fungi</taxon>
        <taxon>Dikarya</taxon>
        <taxon>Ascomycota</taxon>
        <taxon>Saccharomycotina</taxon>
        <taxon>Pichiomycetes</taxon>
        <taxon>Debaryomycetaceae</taxon>
        <taxon>Candida/Lodderomyces clade</taxon>
        <taxon>Candida</taxon>
    </lineage>
</organism>
<dbReference type="PANTHER" id="PTHR28234:SF1">
    <property type="entry name" value="NUCLEAR CONTROL OF ATPASE PROTEIN 2"/>
    <property type="match status" value="1"/>
</dbReference>
<keyword evidence="2" id="KW-0812">Transmembrane</keyword>
<comment type="caution">
    <text evidence="6">The sequence shown here is derived from an EMBL/GenBank/DDBJ whole genome shotgun (WGS) entry which is preliminary data.</text>
</comment>
<sequence length="617" mass="71504">MDLISLGLTPTTKKSNKIIKVINNNNRISISIKQEFELLNNFTKQFLTSQYETNQSNQNEQLQQLFKEWYYLFDCENFRINKISNLNLDKLIKLYDSINKLEVNDQNDKQLIELINKYMILAITLNLSNSLIYKTLILKNQQVYWESIYNSTSNKLIYFIQTFPVKLYRLSSSVIERTKYKLESNFNAQGTSDGNLFSKTKNISIALIKSFKNIVENLFVQENPSITFLSKTNKFTISSINWYLKSIFKSPITIIDKEVKSNLKLIKHEIEINTRNIDILIKSDIKDLVPSLIKILELDNEGINLIVQATDSIIKFDKFKNYTSTSQPSFITRYWVILLLLIKYGPSQSINIYNNRNEIIEWIKYNGIEPIKGFIQNWVIKPINEILNILRSDDEISITTKDSLKSDITSLENMIYEFAQDNKIETTPETISKNVNDGNLQIIMSRYENEIRSPIKYIISGSLLRLILIQIQKGKVDGAVAINGIDKLLKSQQLVFGIVSMSPSIIILYQIYKYFTSSKKIVVNGKQLNLICLKSLNNIENLLIQLKNKTITNGESIEGELLIEIINLIVSSKPIIPKELFDDWIRDLNELNNSDYDISTKLDLVQNIWNMYGPIFR</sequence>
<keyword evidence="5" id="KW-0472">Membrane</keyword>
<dbReference type="Pfam" id="PF08637">
    <property type="entry name" value="NCA2"/>
    <property type="match status" value="1"/>
</dbReference>
<reference evidence="6" key="1">
    <citation type="submission" date="2022-12" db="EMBL/GenBank/DDBJ databases">
        <authorList>
            <person name="Brejova B."/>
        </authorList>
    </citation>
    <scope>NUCLEOTIDE SEQUENCE</scope>
</reference>
<dbReference type="Proteomes" id="UP001152885">
    <property type="component" value="Unassembled WGS sequence"/>
</dbReference>
<dbReference type="AlphaFoldDB" id="A0A9W4TZY6"/>
<comment type="subcellular location">
    <subcellularLocation>
        <location evidence="1">Mitochondrion membrane</location>
        <topology evidence="1">Multi-pass membrane protein</topology>
    </subcellularLocation>
</comment>
<evidence type="ECO:0000313" key="6">
    <source>
        <dbReference type="EMBL" id="CAI5758856.1"/>
    </source>
</evidence>